<dbReference type="OrthoDB" id="1353852at2"/>
<feature type="domain" description="SnoaL-like" evidence="1">
    <location>
        <begin position="8"/>
        <end position="110"/>
    </location>
</feature>
<organism evidence="2 3">
    <name type="scientific">Mucilaginibacter ginsenosidivorax</name>
    <dbReference type="NCBI Taxonomy" id="862126"/>
    <lineage>
        <taxon>Bacteria</taxon>
        <taxon>Pseudomonadati</taxon>
        <taxon>Bacteroidota</taxon>
        <taxon>Sphingobacteriia</taxon>
        <taxon>Sphingobacteriales</taxon>
        <taxon>Sphingobacteriaceae</taxon>
        <taxon>Mucilaginibacter</taxon>
    </lineage>
</organism>
<dbReference type="InterPro" id="IPR032710">
    <property type="entry name" value="NTF2-like_dom_sf"/>
</dbReference>
<dbReference type="Proteomes" id="UP000321362">
    <property type="component" value="Chromosome"/>
</dbReference>
<reference evidence="2 3" key="1">
    <citation type="journal article" date="2013" name="J. Microbiol.">
        <title>Mucilaginibacter ginsenosidivorax sp. nov., with ginsenoside converting activity isolated from sediment.</title>
        <authorList>
            <person name="Kim J.K."/>
            <person name="Choi T.E."/>
            <person name="Liu Q.M."/>
            <person name="Park H.Y."/>
            <person name="Yi T.H."/>
            <person name="Yoon M.H."/>
            <person name="Kim S.C."/>
            <person name="Im W.T."/>
        </authorList>
    </citation>
    <scope>NUCLEOTIDE SEQUENCE [LARGE SCALE GENOMIC DNA]</scope>
    <source>
        <strain evidence="2 3">KHI28</strain>
    </source>
</reference>
<protein>
    <submittedName>
        <fullName evidence="2">Nuclear transport factor 2 family protein</fullName>
    </submittedName>
</protein>
<sequence length="116" mass="13332">MLHENDIKELYANFNKRDIDGVLKLFDADVEWPNGWEGGYVNGHRQVRDYWTRQWAEIDPLVIPVGFNGLADGRLQVEVKQTIKDKNGELIAEGIVMHIYTFADGLISRMDIEIVS</sequence>
<dbReference type="RefSeq" id="WP_147052950.1">
    <property type="nucleotide sequence ID" value="NZ_CP042437.1"/>
</dbReference>
<dbReference type="EMBL" id="CP042437">
    <property type="protein sequence ID" value="QEC75760.1"/>
    <property type="molecule type" value="Genomic_DNA"/>
</dbReference>
<evidence type="ECO:0000259" key="1">
    <source>
        <dbReference type="Pfam" id="PF12680"/>
    </source>
</evidence>
<evidence type="ECO:0000313" key="2">
    <source>
        <dbReference type="EMBL" id="QEC75760.1"/>
    </source>
</evidence>
<dbReference type="SUPFAM" id="SSF54427">
    <property type="entry name" value="NTF2-like"/>
    <property type="match status" value="1"/>
</dbReference>
<name>A0A5B8VW64_9SPHI</name>
<proteinExistence type="predicted"/>
<gene>
    <name evidence="2" type="ORF">FSB76_07260</name>
</gene>
<dbReference type="AlphaFoldDB" id="A0A5B8VW64"/>
<dbReference type="Pfam" id="PF12680">
    <property type="entry name" value="SnoaL_2"/>
    <property type="match status" value="1"/>
</dbReference>
<accession>A0A5B8VW64</accession>
<evidence type="ECO:0000313" key="3">
    <source>
        <dbReference type="Proteomes" id="UP000321362"/>
    </source>
</evidence>
<dbReference type="InterPro" id="IPR037401">
    <property type="entry name" value="SnoaL-like"/>
</dbReference>
<dbReference type="Gene3D" id="3.10.450.50">
    <property type="match status" value="1"/>
</dbReference>
<keyword evidence="3" id="KW-1185">Reference proteome</keyword>
<dbReference type="KEGG" id="mgk:FSB76_07260"/>